<dbReference type="GO" id="GO:0031177">
    <property type="term" value="F:phosphopantetheine binding"/>
    <property type="evidence" value="ECO:0007669"/>
    <property type="project" value="InterPro"/>
</dbReference>
<dbReference type="Proteomes" id="UP000319817">
    <property type="component" value="Chromosome"/>
</dbReference>
<dbReference type="SUPFAM" id="SSF56801">
    <property type="entry name" value="Acetyl-CoA synthetase-like"/>
    <property type="match status" value="1"/>
</dbReference>
<keyword evidence="10" id="KW-1185">Reference proteome</keyword>
<organism evidence="9 10">
    <name type="scientific">Stieleria marina</name>
    <dbReference type="NCBI Taxonomy" id="1930275"/>
    <lineage>
        <taxon>Bacteria</taxon>
        <taxon>Pseudomonadati</taxon>
        <taxon>Planctomycetota</taxon>
        <taxon>Planctomycetia</taxon>
        <taxon>Pirellulales</taxon>
        <taxon>Pirellulaceae</taxon>
        <taxon>Stieleria</taxon>
    </lineage>
</organism>
<dbReference type="InterPro" id="IPR042099">
    <property type="entry name" value="ANL_N_sf"/>
</dbReference>
<dbReference type="PANTHER" id="PTHR22754">
    <property type="entry name" value="DISCO-INTERACTING PROTEIN 2 DIP2 -RELATED"/>
    <property type="match status" value="1"/>
</dbReference>
<keyword evidence="6" id="KW-0443">Lipid metabolism</keyword>
<dbReference type="PROSITE" id="PS00012">
    <property type="entry name" value="PHOSPHOPANTETHEINE"/>
    <property type="match status" value="1"/>
</dbReference>
<dbReference type="InterPro" id="IPR020845">
    <property type="entry name" value="AMP-binding_CS"/>
</dbReference>
<sequence>MDTLIEMLEVNAAANSDRRAFTFLSESGEESVMTYHHLHSAAVRIATELSSFAQPGDRALLVYPTGLDFVAAFFGCIYAGVLPVPATYPRPRRPMPRLSSIANDCHPSVVLTTNASLQLLDVKSVAPELAKLRWLATDKLEESSKTWLRPATKADDLAFLQYTSGSTSQPKGVMVSHRNLIHNIAMIRHGNDVGEITNRTGAFWLPAYHDMGLICGILGVVSEGGHSVLMSPTSFLQRPIRWLQMISKYRAAVSGAPNFAYDYCVRKTTPRDREGLDLSCWKVAFCSGEPVRSETLTQFGDAFAPAHFDASAFYPCYGLAEATLMAAGNVGPSIPTPKHVSRNALVEHRVEEIAESQASQSLVDCGQALLGQEIVVVDPESHTALADNCVGEIWIQGESVAKGYWRRPEDTAEIFQATTADGRGPFLRTGDLGFLTDGRLFVTGRIKDVVIIRGQNHYPQDIEATVENSHEALMFGAGAAFAVDSAFGERLVVVNEIDRHHKNADLDEVIACVRTSVTQAHDLKVGAVVLIRQASLPRTTSGKQQRNLCRQMFESGDLKSVQQWLLPIASENAPQTVSQNTPGGVTDSSEAQDTADVNATTPSAIETDRERPAKTLRRPPPLPNRAGKSMDEGDVQRFADQIQAWLIDWLVARGGVSPSDSLRNRPFADFGIDSLAAVELTQELEDWLGVQISAVIAWRYPTPETLSQFLAQEVCGGERTVEATAVPRRRTIDNFSRILAEVQATSDEDATRQLRR</sequence>
<dbReference type="GO" id="GO:0006633">
    <property type="term" value="P:fatty acid biosynthetic process"/>
    <property type="evidence" value="ECO:0007669"/>
    <property type="project" value="TreeGrafter"/>
</dbReference>
<gene>
    <name evidence="9" type="ORF">K239x_25280</name>
</gene>
<keyword evidence="5" id="KW-0276">Fatty acid metabolism</keyword>
<dbReference type="SMART" id="SM00823">
    <property type="entry name" value="PKS_PP"/>
    <property type="match status" value="1"/>
</dbReference>
<dbReference type="OrthoDB" id="219272at2"/>
<keyword evidence="3" id="KW-0597">Phosphoprotein</keyword>
<dbReference type="FunFam" id="3.40.50.12780:FF:000013">
    <property type="entry name" value="Long-chain-fatty-acid--AMP ligase FadD32"/>
    <property type="match status" value="1"/>
</dbReference>
<reference evidence="9 10" key="1">
    <citation type="submission" date="2019-02" db="EMBL/GenBank/DDBJ databases">
        <title>Deep-cultivation of Planctomycetes and their phenomic and genomic characterization uncovers novel biology.</title>
        <authorList>
            <person name="Wiegand S."/>
            <person name="Jogler M."/>
            <person name="Boedeker C."/>
            <person name="Pinto D."/>
            <person name="Vollmers J."/>
            <person name="Rivas-Marin E."/>
            <person name="Kohn T."/>
            <person name="Peeters S.H."/>
            <person name="Heuer A."/>
            <person name="Rast P."/>
            <person name="Oberbeckmann S."/>
            <person name="Bunk B."/>
            <person name="Jeske O."/>
            <person name="Meyerdierks A."/>
            <person name="Storesund J.E."/>
            <person name="Kallscheuer N."/>
            <person name="Luecker S."/>
            <person name="Lage O.M."/>
            <person name="Pohl T."/>
            <person name="Merkel B.J."/>
            <person name="Hornburger P."/>
            <person name="Mueller R.-W."/>
            <person name="Bruemmer F."/>
            <person name="Labrenz M."/>
            <person name="Spormann A.M."/>
            <person name="Op den Camp H."/>
            <person name="Overmann J."/>
            <person name="Amann R."/>
            <person name="Jetten M.S.M."/>
            <person name="Mascher T."/>
            <person name="Medema M.H."/>
            <person name="Devos D.P."/>
            <person name="Kaster A.-K."/>
            <person name="Ovreas L."/>
            <person name="Rohde M."/>
            <person name="Galperin M.Y."/>
            <person name="Jogler C."/>
        </authorList>
    </citation>
    <scope>NUCLEOTIDE SEQUENCE [LARGE SCALE GENOMIC DNA]</scope>
    <source>
        <strain evidence="9 10">K23_9</strain>
    </source>
</reference>
<dbReference type="InterPro" id="IPR009081">
    <property type="entry name" value="PP-bd_ACP"/>
</dbReference>
<dbReference type="GO" id="GO:0005886">
    <property type="term" value="C:plasma membrane"/>
    <property type="evidence" value="ECO:0007669"/>
    <property type="project" value="TreeGrafter"/>
</dbReference>
<dbReference type="PROSITE" id="PS50075">
    <property type="entry name" value="CARRIER"/>
    <property type="match status" value="1"/>
</dbReference>
<dbReference type="InterPro" id="IPR025110">
    <property type="entry name" value="AMP-bd_C"/>
</dbReference>
<evidence type="ECO:0000256" key="6">
    <source>
        <dbReference type="ARBA" id="ARBA00023098"/>
    </source>
</evidence>
<dbReference type="Gene3D" id="1.10.1200.10">
    <property type="entry name" value="ACP-like"/>
    <property type="match status" value="1"/>
</dbReference>
<evidence type="ECO:0000256" key="5">
    <source>
        <dbReference type="ARBA" id="ARBA00022832"/>
    </source>
</evidence>
<evidence type="ECO:0000256" key="3">
    <source>
        <dbReference type="ARBA" id="ARBA00022553"/>
    </source>
</evidence>
<dbReference type="InterPro" id="IPR006162">
    <property type="entry name" value="Ppantetheine_attach_site"/>
</dbReference>
<evidence type="ECO:0000256" key="7">
    <source>
        <dbReference type="SAM" id="MobiDB-lite"/>
    </source>
</evidence>
<dbReference type="InterPro" id="IPR036736">
    <property type="entry name" value="ACP-like_sf"/>
</dbReference>
<dbReference type="InterPro" id="IPR045851">
    <property type="entry name" value="AMP-bd_C_sf"/>
</dbReference>
<dbReference type="RefSeq" id="WP_145418232.1">
    <property type="nucleotide sequence ID" value="NZ_CP036526.1"/>
</dbReference>
<dbReference type="GO" id="GO:0070566">
    <property type="term" value="F:adenylyltransferase activity"/>
    <property type="evidence" value="ECO:0007669"/>
    <property type="project" value="TreeGrafter"/>
</dbReference>
<dbReference type="PROSITE" id="PS00455">
    <property type="entry name" value="AMP_BINDING"/>
    <property type="match status" value="1"/>
</dbReference>
<accession>A0A517NTX3</accession>
<dbReference type="GO" id="GO:0071766">
    <property type="term" value="P:Actinobacterium-type cell wall biogenesis"/>
    <property type="evidence" value="ECO:0007669"/>
    <property type="project" value="UniProtKB-ARBA"/>
</dbReference>
<dbReference type="Pfam" id="PF00550">
    <property type="entry name" value="PP-binding"/>
    <property type="match status" value="1"/>
</dbReference>
<feature type="compositionally biased region" description="Polar residues" evidence="7">
    <location>
        <begin position="572"/>
        <end position="604"/>
    </location>
</feature>
<protein>
    <submittedName>
        <fullName evidence="9">Long-chain-fatty-acid--AMP ligase FadD29</fullName>
        <ecNumber evidence="9">6.2.1.-</ecNumber>
    </submittedName>
</protein>
<dbReference type="InterPro" id="IPR020806">
    <property type="entry name" value="PKS_PP-bd"/>
</dbReference>
<evidence type="ECO:0000313" key="10">
    <source>
        <dbReference type="Proteomes" id="UP000319817"/>
    </source>
</evidence>
<dbReference type="Gene3D" id="3.40.50.12780">
    <property type="entry name" value="N-terminal domain of ligase-like"/>
    <property type="match status" value="1"/>
</dbReference>
<dbReference type="GO" id="GO:0016874">
    <property type="term" value="F:ligase activity"/>
    <property type="evidence" value="ECO:0007669"/>
    <property type="project" value="UniProtKB-KW"/>
</dbReference>
<evidence type="ECO:0000313" key="9">
    <source>
        <dbReference type="EMBL" id="QDT10571.1"/>
    </source>
</evidence>
<dbReference type="PANTHER" id="PTHR22754:SF32">
    <property type="entry name" value="DISCO-INTERACTING PROTEIN 2"/>
    <property type="match status" value="1"/>
</dbReference>
<dbReference type="InterPro" id="IPR000873">
    <property type="entry name" value="AMP-dep_synth/lig_dom"/>
</dbReference>
<feature type="region of interest" description="Disordered" evidence="7">
    <location>
        <begin position="572"/>
        <end position="632"/>
    </location>
</feature>
<evidence type="ECO:0000256" key="1">
    <source>
        <dbReference type="ARBA" id="ARBA00006432"/>
    </source>
</evidence>
<proteinExistence type="inferred from homology"/>
<evidence type="ECO:0000256" key="2">
    <source>
        <dbReference type="ARBA" id="ARBA00022450"/>
    </source>
</evidence>
<feature type="domain" description="Carrier" evidence="8">
    <location>
        <begin position="636"/>
        <end position="714"/>
    </location>
</feature>
<keyword evidence="2" id="KW-0596">Phosphopantetheine</keyword>
<evidence type="ECO:0000259" key="8">
    <source>
        <dbReference type="PROSITE" id="PS50075"/>
    </source>
</evidence>
<keyword evidence="4 9" id="KW-0436">Ligase</keyword>
<dbReference type="SMART" id="SM01294">
    <property type="entry name" value="PKS_PP_betabranch"/>
    <property type="match status" value="1"/>
</dbReference>
<dbReference type="Pfam" id="PF23024">
    <property type="entry name" value="AMP-dom_DIP2-like"/>
    <property type="match status" value="1"/>
</dbReference>
<comment type="similarity">
    <text evidence="1">Belongs to the ATP-dependent AMP-binding enzyme family.</text>
</comment>
<dbReference type="AlphaFoldDB" id="A0A517NTX3"/>
<dbReference type="CDD" id="cd05931">
    <property type="entry name" value="FAAL"/>
    <property type="match status" value="1"/>
</dbReference>
<dbReference type="EMBL" id="CP036526">
    <property type="protein sequence ID" value="QDT10571.1"/>
    <property type="molecule type" value="Genomic_DNA"/>
</dbReference>
<name>A0A517NTX3_9BACT</name>
<dbReference type="Pfam" id="PF00501">
    <property type="entry name" value="AMP-binding"/>
    <property type="match status" value="1"/>
</dbReference>
<dbReference type="Gene3D" id="3.30.300.30">
    <property type="match status" value="1"/>
</dbReference>
<evidence type="ECO:0000256" key="4">
    <source>
        <dbReference type="ARBA" id="ARBA00022598"/>
    </source>
</evidence>
<dbReference type="InterPro" id="IPR040097">
    <property type="entry name" value="FAAL/FAAC"/>
</dbReference>
<dbReference type="EC" id="6.2.1.-" evidence="9"/>
<dbReference type="SUPFAM" id="SSF47336">
    <property type="entry name" value="ACP-like"/>
    <property type="match status" value="1"/>
</dbReference>